<organism evidence="1">
    <name type="scientific">Arundo donax</name>
    <name type="common">Giant reed</name>
    <name type="synonym">Donax arundinaceus</name>
    <dbReference type="NCBI Taxonomy" id="35708"/>
    <lineage>
        <taxon>Eukaryota</taxon>
        <taxon>Viridiplantae</taxon>
        <taxon>Streptophyta</taxon>
        <taxon>Embryophyta</taxon>
        <taxon>Tracheophyta</taxon>
        <taxon>Spermatophyta</taxon>
        <taxon>Magnoliopsida</taxon>
        <taxon>Liliopsida</taxon>
        <taxon>Poales</taxon>
        <taxon>Poaceae</taxon>
        <taxon>PACMAD clade</taxon>
        <taxon>Arundinoideae</taxon>
        <taxon>Arundineae</taxon>
        <taxon>Arundo</taxon>
    </lineage>
</organism>
<reference evidence="1" key="1">
    <citation type="submission" date="2014-09" db="EMBL/GenBank/DDBJ databases">
        <authorList>
            <person name="Magalhaes I.L.F."/>
            <person name="Oliveira U."/>
            <person name="Santos F.R."/>
            <person name="Vidigal T.H.D.A."/>
            <person name="Brescovit A.D."/>
            <person name="Santos A.J."/>
        </authorList>
    </citation>
    <scope>NUCLEOTIDE SEQUENCE</scope>
    <source>
        <tissue evidence="1">Shoot tissue taken approximately 20 cm above the soil surface</tissue>
    </source>
</reference>
<sequence>MVNKVYKNHAFTLHRTNHALHRRLLLSCMRWKLIQFRRTSCTELRQAPVHPTLFHRYTAPCYIYVCIAH</sequence>
<dbReference type="AlphaFoldDB" id="A0A0A8ZK42"/>
<accession>A0A0A8ZK42</accession>
<reference evidence="1" key="2">
    <citation type="journal article" date="2015" name="Data Brief">
        <title>Shoot transcriptome of the giant reed, Arundo donax.</title>
        <authorList>
            <person name="Barrero R.A."/>
            <person name="Guerrero F.D."/>
            <person name="Moolhuijzen P."/>
            <person name="Goolsby J.A."/>
            <person name="Tidwell J."/>
            <person name="Bellgard S.E."/>
            <person name="Bellgard M.I."/>
        </authorList>
    </citation>
    <scope>NUCLEOTIDE SEQUENCE</scope>
    <source>
        <tissue evidence="1">Shoot tissue taken approximately 20 cm above the soil surface</tissue>
    </source>
</reference>
<proteinExistence type="predicted"/>
<name>A0A0A8ZK42_ARUDO</name>
<evidence type="ECO:0000313" key="1">
    <source>
        <dbReference type="EMBL" id="JAD35232.1"/>
    </source>
</evidence>
<protein>
    <submittedName>
        <fullName evidence="1">Uncharacterized protein</fullName>
    </submittedName>
</protein>
<dbReference type="EMBL" id="GBRH01262663">
    <property type="protein sequence ID" value="JAD35232.1"/>
    <property type="molecule type" value="Transcribed_RNA"/>
</dbReference>